<feature type="compositionally biased region" description="Basic and acidic residues" evidence="1">
    <location>
        <begin position="152"/>
        <end position="161"/>
    </location>
</feature>
<feature type="region of interest" description="Disordered" evidence="1">
    <location>
        <begin position="114"/>
        <end position="161"/>
    </location>
</feature>
<organism evidence="3 4">
    <name type="scientific">Citricoccus zhacaiensis</name>
    <dbReference type="NCBI Taxonomy" id="489142"/>
    <lineage>
        <taxon>Bacteria</taxon>
        <taxon>Bacillati</taxon>
        <taxon>Actinomycetota</taxon>
        <taxon>Actinomycetes</taxon>
        <taxon>Micrococcales</taxon>
        <taxon>Micrococcaceae</taxon>
        <taxon>Citricoccus</taxon>
    </lineage>
</organism>
<keyword evidence="2" id="KW-0812">Transmembrane</keyword>
<dbReference type="Pfam" id="PF11298">
    <property type="entry name" value="DUF3099"/>
    <property type="match status" value="1"/>
</dbReference>
<protein>
    <recommendedName>
        <fullName evidence="5">DUF3099 domain-containing protein</fullName>
    </recommendedName>
</protein>
<evidence type="ECO:0000256" key="2">
    <source>
        <dbReference type="SAM" id="Phobius"/>
    </source>
</evidence>
<reference evidence="4" key="1">
    <citation type="journal article" date="2019" name="Int. J. Syst. Evol. Microbiol.">
        <title>The Global Catalogue of Microorganisms (GCM) 10K type strain sequencing project: providing services to taxonomists for standard genome sequencing and annotation.</title>
        <authorList>
            <consortium name="The Broad Institute Genomics Platform"/>
            <consortium name="The Broad Institute Genome Sequencing Center for Infectious Disease"/>
            <person name="Wu L."/>
            <person name="Ma J."/>
        </authorList>
    </citation>
    <scope>NUCLEOTIDE SEQUENCE [LARGE SCALE GENOMIC DNA]</scope>
    <source>
        <strain evidence="4">CGMCC 1.7064</strain>
    </source>
</reference>
<accession>A0ABQ2M769</accession>
<dbReference type="EMBL" id="BMLQ01000008">
    <property type="protein sequence ID" value="GGO48065.1"/>
    <property type="molecule type" value="Genomic_DNA"/>
</dbReference>
<dbReference type="Proteomes" id="UP000642509">
    <property type="component" value="Unassembled WGS sequence"/>
</dbReference>
<proteinExistence type="predicted"/>
<keyword evidence="2" id="KW-0472">Membrane</keyword>
<feature type="compositionally biased region" description="Basic and acidic residues" evidence="1">
    <location>
        <begin position="132"/>
        <end position="141"/>
    </location>
</feature>
<evidence type="ECO:0000313" key="3">
    <source>
        <dbReference type="EMBL" id="GGO48065.1"/>
    </source>
</evidence>
<evidence type="ECO:0008006" key="5">
    <source>
        <dbReference type="Google" id="ProtNLM"/>
    </source>
</evidence>
<keyword evidence="2" id="KW-1133">Transmembrane helix</keyword>
<dbReference type="InterPro" id="IPR021449">
    <property type="entry name" value="DUF3099"/>
</dbReference>
<name>A0ABQ2M769_9MICC</name>
<evidence type="ECO:0000256" key="1">
    <source>
        <dbReference type="SAM" id="MobiDB-lite"/>
    </source>
</evidence>
<evidence type="ECO:0000313" key="4">
    <source>
        <dbReference type="Proteomes" id="UP000642509"/>
    </source>
</evidence>
<keyword evidence="4" id="KW-1185">Reference proteome</keyword>
<sequence length="161" mass="17275">MSTRHVQTGPQAGHAGRDDYVQRITSAPEAGHVDRDARFVRYAWQMGIRTACFVGAFFTTGWVQIVLFIAAIVLPYIAVMLANNGAVSNGQVLDAVPPAPAGTPQLGTRLELTAGPETLLGETVDGGPRPESNLRDPHDLPDPEGPQNQHGTHHEHDDRAA</sequence>
<dbReference type="RefSeq" id="WP_188806664.1">
    <property type="nucleotide sequence ID" value="NZ_BAAAOU010000007.1"/>
</dbReference>
<comment type="caution">
    <text evidence="3">The sequence shown here is derived from an EMBL/GenBank/DDBJ whole genome shotgun (WGS) entry which is preliminary data.</text>
</comment>
<gene>
    <name evidence="3" type="ORF">GCM10010977_26790</name>
</gene>
<feature type="transmembrane region" description="Helical" evidence="2">
    <location>
        <begin position="51"/>
        <end position="78"/>
    </location>
</feature>